<keyword evidence="1" id="KW-1133">Transmembrane helix</keyword>
<gene>
    <name evidence="2" type="ORF">METZ01_LOCUS71560</name>
</gene>
<dbReference type="AlphaFoldDB" id="A0A381TRP1"/>
<evidence type="ECO:0000313" key="2">
    <source>
        <dbReference type="EMBL" id="SVA18706.1"/>
    </source>
</evidence>
<evidence type="ECO:0000256" key="1">
    <source>
        <dbReference type="SAM" id="Phobius"/>
    </source>
</evidence>
<feature type="transmembrane region" description="Helical" evidence="1">
    <location>
        <begin position="130"/>
        <end position="149"/>
    </location>
</feature>
<feature type="transmembrane region" description="Helical" evidence="1">
    <location>
        <begin position="169"/>
        <end position="188"/>
    </location>
</feature>
<protein>
    <recommendedName>
        <fullName evidence="3">Polysaccharide biosynthesis protein C-terminal domain-containing protein</fullName>
    </recommendedName>
</protein>
<dbReference type="EMBL" id="UINC01005049">
    <property type="protein sequence ID" value="SVA18706.1"/>
    <property type="molecule type" value="Genomic_DNA"/>
</dbReference>
<proteinExistence type="predicted"/>
<feature type="transmembrane region" description="Helical" evidence="1">
    <location>
        <begin position="360"/>
        <end position="378"/>
    </location>
</feature>
<keyword evidence="1" id="KW-0472">Membrane</keyword>
<sequence length="451" mass="48816">QNLMHQPKSQPVTTRDVWITWYPLALSWLMMGIELPLLSAVVARLANPEVNLGAYGGVVFPLALLIEAPIIMLLTASTKLSRDLASYRKLWRFMMIAGGALSALHLLVAVTPPLFNWLVGDLLGVEDEQLLDASRLGMIIMTPWTWAIAHRRFNQGVLIRFGRSKAVTWGTLVRLAADVAVLATGYALAKRASLPEMGIIAATAAVSAGVVAEAVYAAWIVRPIVRDVLPTVKSSEPPLDRKRFLSFYVPLALSPLLGLAAQPILTAGISRMPSPTESLAILPALNGFTFLFRSISLAFLEVVVALVERPGAYAALRRFAWRAALGVFCLQLLIIASPLAKGWFGTVSGLDTDLARLASQAVWAALTFAAVGFGNSLCQGLLVHSHKTRAVTESVAMFLIVIIIGLTVGAHRDWLAGAIFAYIVYSLGQAAQFGWLYIRSRPDRQALGQAE</sequence>
<feature type="transmembrane region" description="Helical" evidence="1">
    <location>
        <begin position="90"/>
        <end position="110"/>
    </location>
</feature>
<feature type="transmembrane region" description="Helical" evidence="1">
    <location>
        <begin position="285"/>
        <end position="307"/>
    </location>
</feature>
<keyword evidence="1" id="KW-0812">Transmembrane</keyword>
<feature type="transmembrane region" description="Helical" evidence="1">
    <location>
        <begin position="245"/>
        <end position="265"/>
    </location>
</feature>
<feature type="transmembrane region" description="Helical" evidence="1">
    <location>
        <begin position="52"/>
        <end position="78"/>
    </location>
</feature>
<evidence type="ECO:0008006" key="3">
    <source>
        <dbReference type="Google" id="ProtNLM"/>
    </source>
</evidence>
<feature type="transmembrane region" description="Helical" evidence="1">
    <location>
        <begin position="21"/>
        <end position="46"/>
    </location>
</feature>
<feature type="transmembrane region" description="Helical" evidence="1">
    <location>
        <begin position="390"/>
        <end position="408"/>
    </location>
</feature>
<accession>A0A381TRP1</accession>
<feature type="transmembrane region" description="Helical" evidence="1">
    <location>
        <begin position="414"/>
        <end position="438"/>
    </location>
</feature>
<name>A0A381TRP1_9ZZZZ</name>
<reference evidence="2" key="1">
    <citation type="submission" date="2018-05" db="EMBL/GenBank/DDBJ databases">
        <authorList>
            <person name="Lanie J.A."/>
            <person name="Ng W.-L."/>
            <person name="Kazmierczak K.M."/>
            <person name="Andrzejewski T.M."/>
            <person name="Davidsen T.M."/>
            <person name="Wayne K.J."/>
            <person name="Tettelin H."/>
            <person name="Glass J.I."/>
            <person name="Rusch D."/>
            <person name="Podicherti R."/>
            <person name="Tsui H.-C.T."/>
            <person name="Winkler M.E."/>
        </authorList>
    </citation>
    <scope>NUCLEOTIDE SEQUENCE</scope>
</reference>
<organism evidence="2">
    <name type="scientific">marine metagenome</name>
    <dbReference type="NCBI Taxonomy" id="408172"/>
    <lineage>
        <taxon>unclassified sequences</taxon>
        <taxon>metagenomes</taxon>
        <taxon>ecological metagenomes</taxon>
    </lineage>
</organism>
<feature type="transmembrane region" description="Helical" evidence="1">
    <location>
        <begin position="319"/>
        <end position="340"/>
    </location>
</feature>
<feature type="non-terminal residue" evidence="2">
    <location>
        <position position="1"/>
    </location>
</feature>
<feature type="transmembrane region" description="Helical" evidence="1">
    <location>
        <begin position="200"/>
        <end position="225"/>
    </location>
</feature>